<protein>
    <recommendedName>
        <fullName evidence="11">R3H domain-containing protein</fullName>
    </recommendedName>
</protein>
<dbReference type="InterPro" id="IPR001374">
    <property type="entry name" value="R3H_dom"/>
</dbReference>
<gene>
    <name evidence="12" type="ORF">ASCRUDRAFT_77392</name>
</gene>
<comment type="similarity">
    <text evidence="2">Belongs to the NFX1 family.</text>
</comment>
<dbReference type="FunCoup" id="A0A1D2VBH9">
    <property type="interactions" value="1010"/>
</dbReference>
<dbReference type="EMBL" id="KV454488">
    <property type="protein sequence ID" value="ODV58960.1"/>
    <property type="molecule type" value="Genomic_DNA"/>
</dbReference>
<keyword evidence="9" id="KW-0539">Nucleus</keyword>
<dbReference type="GO" id="GO:0000977">
    <property type="term" value="F:RNA polymerase II transcription regulatory region sequence-specific DNA binding"/>
    <property type="evidence" value="ECO:0007669"/>
    <property type="project" value="TreeGrafter"/>
</dbReference>
<dbReference type="GeneID" id="30967483"/>
<dbReference type="Pfam" id="PF01424">
    <property type="entry name" value="R3H"/>
    <property type="match status" value="1"/>
</dbReference>
<dbReference type="AlphaFoldDB" id="A0A1D2VBH9"/>
<feature type="compositionally biased region" description="Acidic residues" evidence="10">
    <location>
        <begin position="34"/>
        <end position="52"/>
    </location>
</feature>
<dbReference type="RefSeq" id="XP_020045267.1">
    <property type="nucleotide sequence ID" value="XM_020193847.1"/>
</dbReference>
<evidence type="ECO:0000256" key="4">
    <source>
        <dbReference type="ARBA" id="ARBA00022737"/>
    </source>
</evidence>
<organism evidence="12 13">
    <name type="scientific">Ascoidea rubescens DSM 1968</name>
    <dbReference type="NCBI Taxonomy" id="1344418"/>
    <lineage>
        <taxon>Eukaryota</taxon>
        <taxon>Fungi</taxon>
        <taxon>Dikarya</taxon>
        <taxon>Ascomycota</taxon>
        <taxon>Saccharomycotina</taxon>
        <taxon>Saccharomycetes</taxon>
        <taxon>Ascoideaceae</taxon>
        <taxon>Ascoidea</taxon>
    </lineage>
</organism>
<dbReference type="SUPFAM" id="SSF82708">
    <property type="entry name" value="R3H domain"/>
    <property type="match status" value="1"/>
</dbReference>
<dbReference type="STRING" id="1344418.A0A1D2VBH9"/>
<dbReference type="PANTHER" id="PTHR12360:SF12">
    <property type="entry name" value="TRANSCRIPTIONAL REPRESSOR NF-X1"/>
    <property type="match status" value="1"/>
</dbReference>
<dbReference type="SUPFAM" id="SSF57850">
    <property type="entry name" value="RING/U-box"/>
    <property type="match status" value="1"/>
</dbReference>
<accession>A0A1D2VBH9</accession>
<dbReference type="InParanoid" id="A0A1D2VBH9"/>
<dbReference type="PANTHER" id="PTHR12360">
    <property type="entry name" value="NUCLEAR TRANSCRIPTION FACTOR, X-BOX BINDING 1 NFX1"/>
    <property type="match status" value="1"/>
</dbReference>
<evidence type="ECO:0000256" key="10">
    <source>
        <dbReference type="SAM" id="MobiDB-lite"/>
    </source>
</evidence>
<dbReference type="GO" id="GO:0000981">
    <property type="term" value="F:DNA-binding transcription factor activity, RNA polymerase II-specific"/>
    <property type="evidence" value="ECO:0007669"/>
    <property type="project" value="TreeGrafter"/>
</dbReference>
<dbReference type="GO" id="GO:0005634">
    <property type="term" value="C:nucleus"/>
    <property type="evidence" value="ECO:0007669"/>
    <property type="project" value="UniProtKB-SubCell"/>
</dbReference>
<feature type="region of interest" description="Disordered" evidence="10">
    <location>
        <begin position="1"/>
        <end position="61"/>
    </location>
</feature>
<dbReference type="GO" id="GO:0070651">
    <property type="term" value="P:nonfunctional rRNA decay"/>
    <property type="evidence" value="ECO:0007669"/>
    <property type="project" value="EnsemblFungi"/>
</dbReference>
<dbReference type="InterPro" id="IPR034078">
    <property type="entry name" value="NFX1_fam"/>
</dbReference>
<dbReference type="InterPro" id="IPR036867">
    <property type="entry name" value="R3H_dom_sf"/>
</dbReference>
<dbReference type="GO" id="GO:0008270">
    <property type="term" value="F:zinc ion binding"/>
    <property type="evidence" value="ECO:0007669"/>
    <property type="project" value="UniProtKB-KW"/>
</dbReference>
<feature type="domain" description="R3H" evidence="11">
    <location>
        <begin position="739"/>
        <end position="806"/>
    </location>
</feature>
<keyword evidence="8" id="KW-0804">Transcription</keyword>
<evidence type="ECO:0000256" key="9">
    <source>
        <dbReference type="ARBA" id="ARBA00023242"/>
    </source>
</evidence>
<keyword evidence="5" id="KW-0863">Zinc-finger</keyword>
<dbReference type="Proteomes" id="UP000095038">
    <property type="component" value="Unassembled WGS sequence"/>
</dbReference>
<evidence type="ECO:0000256" key="3">
    <source>
        <dbReference type="ARBA" id="ARBA00022723"/>
    </source>
</evidence>
<evidence type="ECO:0000256" key="5">
    <source>
        <dbReference type="ARBA" id="ARBA00022771"/>
    </source>
</evidence>
<dbReference type="SMART" id="SM00393">
    <property type="entry name" value="R3H"/>
    <property type="match status" value="1"/>
</dbReference>
<dbReference type="InterPro" id="IPR000967">
    <property type="entry name" value="Znf_NFX1"/>
</dbReference>
<reference evidence="13" key="1">
    <citation type="submission" date="2016-05" db="EMBL/GenBank/DDBJ databases">
        <title>Comparative genomics of biotechnologically important yeasts.</title>
        <authorList>
            <consortium name="DOE Joint Genome Institute"/>
            <person name="Riley R."/>
            <person name="Haridas S."/>
            <person name="Wolfe K.H."/>
            <person name="Lopes M.R."/>
            <person name="Hittinger C.T."/>
            <person name="Goker M."/>
            <person name="Salamov A."/>
            <person name="Wisecaver J."/>
            <person name="Long T.M."/>
            <person name="Aerts A.L."/>
            <person name="Barry K."/>
            <person name="Choi C."/>
            <person name="Clum A."/>
            <person name="Coughlan A.Y."/>
            <person name="Deshpande S."/>
            <person name="Douglass A.P."/>
            <person name="Hanson S.J."/>
            <person name="Klenk H.-P."/>
            <person name="Labutti K."/>
            <person name="Lapidus A."/>
            <person name="Lindquist E."/>
            <person name="Lipzen A."/>
            <person name="Meier-Kolthoff J.P."/>
            <person name="Ohm R.A."/>
            <person name="Otillar R.P."/>
            <person name="Pangilinan J."/>
            <person name="Peng Y."/>
            <person name="Rokas A."/>
            <person name="Rosa C.A."/>
            <person name="Scheuner C."/>
            <person name="Sibirny A.A."/>
            <person name="Slot J.C."/>
            <person name="Stielow J.B."/>
            <person name="Sun H."/>
            <person name="Kurtzman C.P."/>
            <person name="Blackwell M."/>
            <person name="Grigoriev I.V."/>
            <person name="Jeffries T.W."/>
        </authorList>
    </citation>
    <scope>NUCLEOTIDE SEQUENCE [LARGE SCALE GENOMIC DNA]</scope>
    <source>
        <strain evidence="13">DSM 1968</strain>
    </source>
</reference>
<name>A0A1D2VBH9_9ASCO</name>
<dbReference type="Gene3D" id="3.30.1370.50">
    <property type="entry name" value="R3H-like domain"/>
    <property type="match status" value="1"/>
</dbReference>
<dbReference type="GO" id="GO:0005737">
    <property type="term" value="C:cytoplasm"/>
    <property type="evidence" value="ECO:0007669"/>
    <property type="project" value="EnsemblFungi"/>
</dbReference>
<evidence type="ECO:0000256" key="6">
    <source>
        <dbReference type="ARBA" id="ARBA00022833"/>
    </source>
</evidence>
<evidence type="ECO:0000256" key="2">
    <source>
        <dbReference type="ARBA" id="ARBA00007269"/>
    </source>
</evidence>
<comment type="subcellular location">
    <subcellularLocation>
        <location evidence="1">Nucleus</location>
    </subcellularLocation>
</comment>
<keyword evidence="4" id="KW-0677">Repeat</keyword>
<sequence length="984" mass="111946">MESVSICSKTLDPDNFSTNYQLHRDIQDSVGNSDNDDTEEEDNDDGDDDDDSQNSIDNFNNHIDDDGLNTSILKEIAHGTYTCLICTCEIDFHSQIWPCIACYRVYDLDCIRDWAIRGSSTDSRHNWRCPSCNHKINQIPSNYYCWCKKVKNPPPNIFAPHSCSQSCNFPLQNCPHNCSLPCHPGPHIKVCSALVNLKCKCGAQQKSYPCLIAPYKDQWSCQLPCNQLMPCLVHRHNLICHSGLCGLCKIKLKTTCYCGKDSALKECYQLSPILCSNLENFSWIGSYQCSSQICDTILDCGNLDHRCTKNYCHPQSNDPSSSDYHRCILNPKVLTHCPCGKHLISDLLFGKKRLKCSDPVPTCNDICAKILPCGHTCYWKCHLDQIHSPCYRSIETKCSCGFNSFLVPCSFSQPGNKPKCQRKCQALKNCRRHRCNNICCSYEKIAFDRDRLKKKISRKGSSLSINNDHANNIESIHICSLPCEKLLSCKRHHCHLQDHPGKCPPCLESSSDDLLCACGKTVLIPAPVRCGSLPIVSCQYQCHRPSSCGHKISHLCHQDDVQCPGCTKFVTKTCKCGKKQVPNIFCHQNNVSCGLPCGKLLPCSHKCQKICCDQNFDHTTAKCIALCNQKKIFCQHLDKSRCHWPNKCNENIPCSELITLHCFCGRITKKIKCTASINNPSDGSQKFIDCDSECERIERNRKLFEALDLKTIDGNARPPEELFVNPYPKWILLNYEKQKNWCLEIENSFKNLILSSSNQTAKKFIFFPAMKSPQRKFIHGLAEIYNLFSESKDPEPYRFVSVYITDKTKIPDMLIEEAIISDKKIQINKEIQNEIKLEGEGEYNGILIENCLFGSTALDLEKALSSCYKNSQLMEDPVIKWHSDNDYVFLSKNFYRNTKKLEIELRKLSKQFLNIVRAKSLAFDIVLCKFDSDGDKIINRETKNLSIKESTAEKPNMTTFSNNSFDLLNSTEQTSKSTAYDWWD</sequence>
<evidence type="ECO:0000256" key="7">
    <source>
        <dbReference type="ARBA" id="ARBA00023015"/>
    </source>
</evidence>
<keyword evidence="13" id="KW-1185">Reference proteome</keyword>
<dbReference type="CDD" id="cd06008">
    <property type="entry name" value="NF-X1-zinc-finger"/>
    <property type="match status" value="2"/>
</dbReference>
<evidence type="ECO:0000259" key="11">
    <source>
        <dbReference type="PROSITE" id="PS51061"/>
    </source>
</evidence>
<dbReference type="PROSITE" id="PS51061">
    <property type="entry name" value="R3H"/>
    <property type="match status" value="1"/>
</dbReference>
<keyword evidence="6" id="KW-0862">Zinc</keyword>
<evidence type="ECO:0000256" key="1">
    <source>
        <dbReference type="ARBA" id="ARBA00004123"/>
    </source>
</evidence>
<dbReference type="OrthoDB" id="6512771at2759"/>
<evidence type="ECO:0000313" key="13">
    <source>
        <dbReference type="Proteomes" id="UP000095038"/>
    </source>
</evidence>
<dbReference type="GO" id="GO:0000122">
    <property type="term" value="P:negative regulation of transcription by RNA polymerase II"/>
    <property type="evidence" value="ECO:0007669"/>
    <property type="project" value="TreeGrafter"/>
</dbReference>
<dbReference type="SMART" id="SM00438">
    <property type="entry name" value="ZnF_NFX"/>
    <property type="match status" value="8"/>
</dbReference>
<keyword evidence="3" id="KW-0479">Metal-binding</keyword>
<evidence type="ECO:0000256" key="8">
    <source>
        <dbReference type="ARBA" id="ARBA00023163"/>
    </source>
</evidence>
<keyword evidence="7" id="KW-0805">Transcription regulation</keyword>
<evidence type="ECO:0000313" key="12">
    <source>
        <dbReference type="EMBL" id="ODV58960.1"/>
    </source>
</evidence>
<proteinExistence type="inferred from homology"/>